<dbReference type="InterPro" id="IPR052560">
    <property type="entry name" value="RdDP_mobile_element"/>
</dbReference>
<feature type="non-terminal residue" evidence="1">
    <location>
        <position position="329"/>
    </location>
</feature>
<proteinExistence type="predicted"/>
<dbReference type="AlphaFoldDB" id="A0A1B6HY17"/>
<evidence type="ECO:0000313" key="1">
    <source>
        <dbReference type="EMBL" id="JAS79535.1"/>
    </source>
</evidence>
<name>A0A1B6HY17_9HEMI</name>
<protein>
    <submittedName>
        <fullName evidence="1">Uncharacterized protein</fullName>
    </submittedName>
</protein>
<sequence>ALDILLNLYNNIWNGIMDFPDSWKKFKVVALLKPGKDKDNETSYRPISLIPCFIKIMNTMIKNRLVWLVDYLKIIPDAQHAFRKHLGCADYLVQLISNIQTAFTHNESTQKDLNILKMVSCGRNGANPDFVLSIYKSLIRSKIDYCSFIYGHAPNYILDRLEKVQNQALRLAIGAFKTTPIIGMQFECAIPTLSLRRLSLTERLIYKIITDTTHPAYHSVMYLYMLTNNNPFWNKKKTPVYIQALSLVQTINPIENNLKLFAVPHDLTKPIEITDVNVSCNTLINGRLLDKKVSNQILQQEWYNMVNITYKDNIMIYTDGSKIDSGSGA</sequence>
<accession>A0A1B6HY17</accession>
<dbReference type="EMBL" id="GECU01028171">
    <property type="protein sequence ID" value="JAS79535.1"/>
    <property type="molecule type" value="Transcribed_RNA"/>
</dbReference>
<feature type="non-terminal residue" evidence="1">
    <location>
        <position position="1"/>
    </location>
</feature>
<organism evidence="1">
    <name type="scientific">Homalodisca liturata</name>
    <dbReference type="NCBI Taxonomy" id="320908"/>
    <lineage>
        <taxon>Eukaryota</taxon>
        <taxon>Metazoa</taxon>
        <taxon>Ecdysozoa</taxon>
        <taxon>Arthropoda</taxon>
        <taxon>Hexapoda</taxon>
        <taxon>Insecta</taxon>
        <taxon>Pterygota</taxon>
        <taxon>Neoptera</taxon>
        <taxon>Paraneoptera</taxon>
        <taxon>Hemiptera</taxon>
        <taxon>Auchenorrhyncha</taxon>
        <taxon>Membracoidea</taxon>
        <taxon>Cicadellidae</taxon>
        <taxon>Cicadellinae</taxon>
        <taxon>Proconiini</taxon>
        <taxon>Homalodisca</taxon>
    </lineage>
</organism>
<gene>
    <name evidence="1" type="ORF">g.13127</name>
</gene>
<dbReference type="PANTHER" id="PTHR36688">
    <property type="entry name" value="ENDO/EXONUCLEASE/PHOSPHATASE DOMAIN-CONTAINING PROTEIN"/>
    <property type="match status" value="1"/>
</dbReference>
<dbReference type="PANTHER" id="PTHR36688:SF1">
    <property type="entry name" value="ENDONUCLEASE_EXONUCLEASE_PHOSPHATASE DOMAIN-CONTAINING PROTEIN"/>
    <property type="match status" value="1"/>
</dbReference>
<reference evidence="1" key="1">
    <citation type="submission" date="2015-11" db="EMBL/GenBank/DDBJ databases">
        <title>De novo transcriptome assembly of four potential Pierce s Disease insect vectors from Arizona vineyards.</title>
        <authorList>
            <person name="Tassone E.E."/>
        </authorList>
    </citation>
    <scope>NUCLEOTIDE SEQUENCE</scope>
</reference>